<keyword evidence="5 8" id="KW-0472">Membrane</keyword>
<accession>A0A420WYX0</accession>
<organism evidence="10 11">
    <name type="scientific">Kushneria sinocarnis</name>
    <dbReference type="NCBI Taxonomy" id="595502"/>
    <lineage>
        <taxon>Bacteria</taxon>
        <taxon>Pseudomonadati</taxon>
        <taxon>Pseudomonadota</taxon>
        <taxon>Gammaproteobacteria</taxon>
        <taxon>Oceanospirillales</taxon>
        <taxon>Halomonadaceae</taxon>
        <taxon>Kushneria</taxon>
    </lineage>
</organism>
<keyword evidence="11" id="KW-1185">Reference proteome</keyword>
<dbReference type="Pfam" id="PF01618">
    <property type="entry name" value="MotA_ExbB"/>
    <property type="match status" value="1"/>
</dbReference>
<dbReference type="Proteomes" id="UP000281975">
    <property type="component" value="Unassembled WGS sequence"/>
</dbReference>
<dbReference type="EMBL" id="RBIN01000003">
    <property type="protein sequence ID" value="RKR06335.1"/>
    <property type="molecule type" value="Genomic_DNA"/>
</dbReference>
<feature type="region of interest" description="Disordered" evidence="7">
    <location>
        <begin position="79"/>
        <end position="110"/>
    </location>
</feature>
<gene>
    <name evidence="10" type="ORF">C7446_1277</name>
</gene>
<keyword evidence="6" id="KW-0653">Protein transport</keyword>
<feature type="transmembrane region" description="Helical" evidence="8">
    <location>
        <begin position="397"/>
        <end position="421"/>
    </location>
</feature>
<comment type="caution">
    <text evidence="10">The sequence shown here is derived from an EMBL/GenBank/DDBJ whole genome shotgun (WGS) entry which is preliminary data.</text>
</comment>
<dbReference type="AlphaFoldDB" id="A0A420WYX0"/>
<feature type="transmembrane region" description="Helical" evidence="8">
    <location>
        <begin position="354"/>
        <end position="377"/>
    </location>
</feature>
<name>A0A420WYX0_9GAMM</name>
<dbReference type="InterPro" id="IPR002898">
    <property type="entry name" value="MotA_ExbB_proton_chnl"/>
</dbReference>
<dbReference type="SUPFAM" id="SSF46966">
    <property type="entry name" value="Spectrin repeat"/>
    <property type="match status" value="1"/>
</dbReference>
<feature type="domain" description="MotA/TolQ/ExbB proton channel" evidence="9">
    <location>
        <begin position="321"/>
        <end position="433"/>
    </location>
</feature>
<evidence type="ECO:0000313" key="11">
    <source>
        <dbReference type="Proteomes" id="UP000281975"/>
    </source>
</evidence>
<dbReference type="RefSeq" id="WP_121172249.1">
    <property type="nucleotide sequence ID" value="NZ_RBIN01000003.1"/>
</dbReference>
<evidence type="ECO:0000256" key="7">
    <source>
        <dbReference type="SAM" id="MobiDB-lite"/>
    </source>
</evidence>
<comment type="subcellular location">
    <subcellularLocation>
        <location evidence="1">Cell membrane</location>
        <topology evidence="1">Multi-pass membrane protein</topology>
    </subcellularLocation>
    <subcellularLocation>
        <location evidence="6">Membrane</location>
        <topology evidence="6">Multi-pass membrane protein</topology>
    </subcellularLocation>
</comment>
<dbReference type="PIRSF" id="PIRSF037714">
    <property type="entry name" value="TolR"/>
    <property type="match status" value="1"/>
</dbReference>
<evidence type="ECO:0000259" key="9">
    <source>
        <dbReference type="Pfam" id="PF01618"/>
    </source>
</evidence>
<dbReference type="GO" id="GO:0017038">
    <property type="term" value="P:protein import"/>
    <property type="evidence" value="ECO:0007669"/>
    <property type="project" value="TreeGrafter"/>
</dbReference>
<sequence>MSGHVGRRVIWAVVMMTAGMLMMGRSWAAPSLDQVVQQYQQQARAAEQRDSERLSRLLDNRDELRQAVQQAQQRLEQARERQQQLQQRRQQQQQALEDISQQRQSGSGDLMPVLDVLRQQIDRTRDELKGSWLMLGESDRLPQAIEEDAIPSLTDLQGYTDRMASLIAASGSVTRETRAVAGQDGSVRQRPVIRVGGVDAFSPPDLLQLPEQGQTLTVAEHTPGAAASQLADFAENGQGRVTVDPTQGDVLRALAQQPTLLERLGQGGVIGYVTLALGALGLLAALVQLGYLLVTGSRLRRQVRNLDHLQEDNPLGRVLTRFRSIRRYHDPEVLEARLDEMLLAEQPRLERGQALIKVMAAIAPLMGLLGTVTGMIGTFQSITVFGSGDPKVMAGGISQALVTTVIGLIVAIPLLFAHTALASRSRRLMNSVEGRASAALAEYLDRQEQSLAADVREHREREHGSGH</sequence>
<feature type="compositionally biased region" description="Low complexity" evidence="7">
    <location>
        <begin position="83"/>
        <end position="97"/>
    </location>
</feature>
<keyword evidence="4 8" id="KW-1133">Transmembrane helix</keyword>
<evidence type="ECO:0000256" key="4">
    <source>
        <dbReference type="ARBA" id="ARBA00022989"/>
    </source>
</evidence>
<evidence type="ECO:0000256" key="2">
    <source>
        <dbReference type="ARBA" id="ARBA00022475"/>
    </source>
</evidence>
<dbReference type="GO" id="GO:0005886">
    <property type="term" value="C:plasma membrane"/>
    <property type="evidence" value="ECO:0007669"/>
    <property type="project" value="UniProtKB-SubCell"/>
</dbReference>
<keyword evidence="3 8" id="KW-0812">Transmembrane</keyword>
<dbReference type="OrthoDB" id="4045at2"/>
<keyword evidence="6" id="KW-0813">Transport</keyword>
<reference evidence="10 11" key="1">
    <citation type="submission" date="2018-10" db="EMBL/GenBank/DDBJ databases">
        <title>Genomic Encyclopedia of Type Strains, Phase IV (KMG-IV): sequencing the most valuable type-strain genomes for metagenomic binning, comparative biology and taxonomic classification.</title>
        <authorList>
            <person name="Goeker M."/>
        </authorList>
    </citation>
    <scope>NUCLEOTIDE SEQUENCE [LARGE SCALE GENOMIC DNA]</scope>
    <source>
        <strain evidence="10 11">DSM 23229</strain>
    </source>
</reference>
<keyword evidence="2" id="KW-1003">Cell membrane</keyword>
<evidence type="ECO:0000256" key="6">
    <source>
        <dbReference type="RuleBase" id="RU004057"/>
    </source>
</evidence>
<evidence type="ECO:0000256" key="1">
    <source>
        <dbReference type="ARBA" id="ARBA00004651"/>
    </source>
</evidence>
<comment type="similarity">
    <text evidence="6">Belongs to the exbB/tolQ family.</text>
</comment>
<dbReference type="PANTHER" id="PTHR30625">
    <property type="entry name" value="PROTEIN TOLQ"/>
    <property type="match status" value="1"/>
</dbReference>
<evidence type="ECO:0000313" key="10">
    <source>
        <dbReference type="EMBL" id="RKR06335.1"/>
    </source>
</evidence>
<feature type="transmembrane region" description="Helical" evidence="8">
    <location>
        <begin position="269"/>
        <end position="294"/>
    </location>
</feature>
<dbReference type="PANTHER" id="PTHR30625:SF11">
    <property type="entry name" value="MOTA_TOLQ_EXBB PROTON CHANNEL DOMAIN-CONTAINING PROTEIN"/>
    <property type="match status" value="1"/>
</dbReference>
<protein>
    <submittedName>
        <fullName evidence="10">Outer membrane transport energization protein ExbB</fullName>
    </submittedName>
</protein>
<evidence type="ECO:0000256" key="5">
    <source>
        <dbReference type="ARBA" id="ARBA00023136"/>
    </source>
</evidence>
<dbReference type="InterPro" id="IPR050790">
    <property type="entry name" value="ExbB/TolQ_transport"/>
</dbReference>
<evidence type="ECO:0000256" key="3">
    <source>
        <dbReference type="ARBA" id="ARBA00022692"/>
    </source>
</evidence>
<proteinExistence type="inferred from homology"/>
<evidence type="ECO:0000256" key="8">
    <source>
        <dbReference type="SAM" id="Phobius"/>
    </source>
</evidence>
<dbReference type="InterPro" id="IPR017270">
    <property type="entry name" value="MotA/TolQ/ExbB-rel"/>
</dbReference>